<feature type="domain" description="Glycosyl-hydrolase 97 N-terminal" evidence="2">
    <location>
        <begin position="41"/>
        <end position="289"/>
    </location>
</feature>
<dbReference type="InterPro" id="IPR013785">
    <property type="entry name" value="Aldolase_TIM"/>
</dbReference>
<dbReference type="PANTHER" id="PTHR35803">
    <property type="entry name" value="GLUCAN 1,4-ALPHA-GLUCOSIDASE SUSB-RELATED"/>
    <property type="match status" value="1"/>
</dbReference>
<name>A0A507ZXC2_9GAMM</name>
<evidence type="ECO:0000313" key="4">
    <source>
        <dbReference type="EMBL" id="KAB8168040.1"/>
    </source>
</evidence>
<reference evidence="4 5" key="1">
    <citation type="submission" date="2019-10" db="EMBL/GenBank/DDBJ databases">
        <title>Lysobacter alkalisoli sp. nov., isolated from saline-alkaline soil.</title>
        <authorList>
            <person name="Sun J.-Q."/>
        </authorList>
    </citation>
    <scope>NUCLEOTIDE SEQUENCE [LARGE SCALE GENOMIC DNA]</scope>
    <source>
        <strain evidence="4 5">KCTC 42381</strain>
    </source>
</reference>
<dbReference type="Gene3D" id="3.20.20.70">
    <property type="entry name" value="Aldolase class I"/>
    <property type="match status" value="1"/>
</dbReference>
<dbReference type="Gene3D" id="2.70.98.10">
    <property type="match status" value="1"/>
</dbReference>
<dbReference type="PANTHER" id="PTHR35803:SF1">
    <property type="entry name" value="GLUCAN 1,4-ALPHA-GLUCOSIDASE SUSB"/>
    <property type="match status" value="1"/>
</dbReference>
<dbReference type="InterPro" id="IPR052720">
    <property type="entry name" value="Glycosyl_hydrolase_97"/>
</dbReference>
<accession>A0A507ZXC2</accession>
<evidence type="ECO:0000313" key="5">
    <source>
        <dbReference type="Proteomes" id="UP000320431"/>
    </source>
</evidence>
<feature type="domain" description="Glycosyl-hydrolase 97 catalytic" evidence="1">
    <location>
        <begin position="307"/>
        <end position="500"/>
    </location>
</feature>
<dbReference type="AlphaFoldDB" id="A0A507ZXC2"/>
<sequence>MLKNTLSPRGLAPRALAPLGLVTALALMPWADLHAETVARIESPGKVLTVELDLSEGRLAYRVLRFGEPVIDDSRLGFRLRGAEKLERNLALLSTATDSADATWEQPWGENRFVRDHHNALRARFHETAAPGRRFDVVVRVFDDGLGFRYEFPEQSGMDEAIIDDELTEFAIHDPATAWWIPAGEWNRYEYLYQRTPLAQVTQAHTPMTVRTDNGLHIAFHEAALVDYAGMWLRRTEGQRFRAQLAPASEGWKVRRSLPFHTPWRTVQIADSAAALYESSDLTLNLNEPNKLGDVGWFTPAKYVGVWWSLHLDTETWATGKKHGATTANTRRYIDFAAEHGFRGVLVEGWNPGWDGNWFGNGYDFDFTRATDDFDIEALSAYAASKGVHLIGHHETACAVSHYEDQMEDAFAMNARLGIDVVKTGYVCDAGQIERRIDGGSASGKGRIVREWHDGQWNANHHLRAVEAAARHRVAINAHEPIKDTGLRRTYPNWVSREGARGMEYGAWGNPTNPPEHEVNLVFTRMLSGPMDYTPGILSLQGRGQAIQTTLAKQLALYVVLYSPVQMVADLPEHYAKHRDAFQFIEDVPADWAETRVLDGEVGDFVTFARKDRHSEDWYLGSISDEHGRLLEVPLSFLQPGRRYTAQIYRDGDGAHWRDKPFAFAREQREVTSADVLTLKLAAGGGQAIRFVAH</sequence>
<dbReference type="InterPro" id="IPR029483">
    <property type="entry name" value="GH97_C"/>
</dbReference>
<dbReference type="Pfam" id="PF14508">
    <property type="entry name" value="GH97_N"/>
    <property type="match status" value="1"/>
</dbReference>
<dbReference type="Pfam" id="PF10566">
    <property type="entry name" value="Glyco_hydro_97"/>
    <property type="match status" value="1"/>
</dbReference>
<gene>
    <name evidence="4" type="ORF">FKV24_016380</name>
</gene>
<evidence type="ECO:0000259" key="2">
    <source>
        <dbReference type="Pfam" id="PF14508"/>
    </source>
</evidence>
<dbReference type="Pfam" id="PF14509">
    <property type="entry name" value="GH97_C"/>
    <property type="match status" value="1"/>
</dbReference>
<organism evidence="4 5">
    <name type="scientific">Marilutibacter maris</name>
    <dbReference type="NCBI Taxonomy" id="1605891"/>
    <lineage>
        <taxon>Bacteria</taxon>
        <taxon>Pseudomonadati</taxon>
        <taxon>Pseudomonadota</taxon>
        <taxon>Gammaproteobacteria</taxon>
        <taxon>Lysobacterales</taxon>
        <taxon>Lysobacteraceae</taxon>
        <taxon>Marilutibacter</taxon>
    </lineage>
</organism>
<comment type="caution">
    <text evidence="4">The sequence shown here is derived from an EMBL/GenBank/DDBJ whole genome shotgun (WGS) entry which is preliminary data.</text>
</comment>
<dbReference type="InterPro" id="IPR029486">
    <property type="entry name" value="GH97_N"/>
</dbReference>
<keyword evidence="4" id="KW-0378">Hydrolase</keyword>
<protein>
    <submittedName>
        <fullName evidence="4">Glycoside hydrolase family 97 protein</fullName>
    </submittedName>
</protein>
<dbReference type="InterPro" id="IPR019563">
    <property type="entry name" value="GH97_catalytic"/>
</dbReference>
<dbReference type="GO" id="GO:0016787">
    <property type="term" value="F:hydrolase activity"/>
    <property type="evidence" value="ECO:0007669"/>
    <property type="project" value="UniProtKB-KW"/>
</dbReference>
<feature type="domain" description="Glycosyl-hydrolase 97 C-terminal oligomerisation" evidence="3">
    <location>
        <begin position="591"/>
        <end position="691"/>
    </location>
</feature>
<proteinExistence type="predicted"/>
<evidence type="ECO:0000259" key="1">
    <source>
        <dbReference type="Pfam" id="PF10566"/>
    </source>
</evidence>
<dbReference type="InterPro" id="IPR014718">
    <property type="entry name" value="GH-type_carb-bd"/>
</dbReference>
<evidence type="ECO:0000259" key="3">
    <source>
        <dbReference type="Pfam" id="PF14509"/>
    </source>
</evidence>
<dbReference type="EMBL" id="VICD02000286">
    <property type="protein sequence ID" value="KAB8168040.1"/>
    <property type="molecule type" value="Genomic_DNA"/>
</dbReference>
<dbReference type="Proteomes" id="UP000320431">
    <property type="component" value="Unassembled WGS sequence"/>
</dbReference>
<dbReference type="GO" id="GO:0030246">
    <property type="term" value="F:carbohydrate binding"/>
    <property type="evidence" value="ECO:0007669"/>
    <property type="project" value="InterPro"/>
</dbReference>